<evidence type="ECO:0000313" key="3">
    <source>
        <dbReference type="Proteomes" id="UP000240493"/>
    </source>
</evidence>
<keyword evidence="3" id="KW-1185">Reference proteome</keyword>
<sequence length="234" mass="25531">MQSNAAVFALSGTQCYAVGSNAAVVLSRHRWLTAGSAAEGRNPSSHPRPAWTGIESSKGSHADARTLCTAPRTLSNITRLARTMASHAYQVPTGWRCHVQDAERKQAPIFLLVVMQGSWMPLPKYEQPLVMSKVRTLLSGDLGVIRSPLPETPGLARHCRERNPTTSSSSSRYLWHYLAPFAHRVLVGQSNEAAGLFPGASCQRKKGESIYIAGVAAANHMMYGNEMRRCSYGH</sequence>
<proteinExistence type="predicted"/>
<evidence type="ECO:0000313" key="2">
    <source>
        <dbReference type="EMBL" id="PTB40586.1"/>
    </source>
</evidence>
<accession>A0A2T3Z708</accession>
<organism evidence="2 3">
    <name type="scientific">Trichoderma asperellum (strain ATCC 204424 / CBS 433.97 / NBRC 101777)</name>
    <dbReference type="NCBI Taxonomy" id="1042311"/>
    <lineage>
        <taxon>Eukaryota</taxon>
        <taxon>Fungi</taxon>
        <taxon>Dikarya</taxon>
        <taxon>Ascomycota</taxon>
        <taxon>Pezizomycotina</taxon>
        <taxon>Sordariomycetes</taxon>
        <taxon>Hypocreomycetidae</taxon>
        <taxon>Hypocreales</taxon>
        <taxon>Hypocreaceae</taxon>
        <taxon>Trichoderma</taxon>
    </lineage>
</organism>
<protein>
    <submittedName>
        <fullName evidence="2">Uncharacterized protein</fullName>
    </submittedName>
</protein>
<evidence type="ECO:0000256" key="1">
    <source>
        <dbReference type="SAM" id="MobiDB-lite"/>
    </source>
</evidence>
<dbReference type="EMBL" id="KZ679262">
    <property type="protein sequence ID" value="PTB40586.1"/>
    <property type="molecule type" value="Genomic_DNA"/>
</dbReference>
<name>A0A2T3Z708_TRIA4</name>
<gene>
    <name evidence="2" type="ORF">M441DRAFT_458100</name>
</gene>
<feature type="region of interest" description="Disordered" evidence="1">
    <location>
        <begin position="36"/>
        <end position="58"/>
    </location>
</feature>
<dbReference type="AlphaFoldDB" id="A0A2T3Z708"/>
<reference evidence="2 3" key="1">
    <citation type="submission" date="2016-07" db="EMBL/GenBank/DDBJ databases">
        <title>Multiple horizontal gene transfer events from other fungi enriched the ability of initially mycotrophic Trichoderma (Ascomycota) to feed on dead plant biomass.</title>
        <authorList>
            <consortium name="DOE Joint Genome Institute"/>
            <person name="Aerts A."/>
            <person name="Atanasova L."/>
            <person name="Chenthamara K."/>
            <person name="Zhang J."/>
            <person name="Grujic M."/>
            <person name="Henrissat B."/>
            <person name="Kuo A."/>
            <person name="Salamov A."/>
            <person name="Lipzen A."/>
            <person name="Labutti K."/>
            <person name="Barry K."/>
            <person name="Miao Y."/>
            <person name="Rahimi M.J."/>
            <person name="Shen Q."/>
            <person name="Grigoriev I.V."/>
            <person name="Kubicek C.P."/>
            <person name="Druzhinina I.S."/>
        </authorList>
    </citation>
    <scope>NUCLEOTIDE SEQUENCE [LARGE SCALE GENOMIC DNA]</scope>
    <source>
        <strain evidence="2 3">CBS 433.97</strain>
    </source>
</reference>
<dbReference type="Proteomes" id="UP000240493">
    <property type="component" value="Unassembled WGS sequence"/>
</dbReference>